<dbReference type="InParanoid" id="A0A1X7SXI3"/>
<organism evidence="1">
    <name type="scientific">Amphimedon queenslandica</name>
    <name type="common">Sponge</name>
    <dbReference type="NCBI Taxonomy" id="400682"/>
    <lineage>
        <taxon>Eukaryota</taxon>
        <taxon>Metazoa</taxon>
        <taxon>Porifera</taxon>
        <taxon>Demospongiae</taxon>
        <taxon>Heteroscleromorpha</taxon>
        <taxon>Haplosclerida</taxon>
        <taxon>Niphatidae</taxon>
        <taxon>Amphimedon</taxon>
    </lineage>
</organism>
<protein>
    <submittedName>
        <fullName evidence="1">Uncharacterized protein</fullName>
    </submittedName>
</protein>
<evidence type="ECO:0000313" key="1">
    <source>
        <dbReference type="EnsemblMetazoa" id="Aqu2.1.06791_001"/>
    </source>
</evidence>
<name>A0A1X7SXI3_AMPQE</name>
<accession>A0A1X7SXI3</accession>
<sequence>MLKSYYNYTT</sequence>
<dbReference type="EnsemblMetazoa" id="Aqu2.1.06791_001">
    <property type="protein sequence ID" value="Aqu2.1.06791_001"/>
    <property type="gene ID" value="Aqu2.1.06791"/>
</dbReference>
<reference evidence="1" key="1">
    <citation type="submission" date="2017-05" db="UniProtKB">
        <authorList>
            <consortium name="EnsemblMetazoa"/>
        </authorList>
    </citation>
    <scope>IDENTIFICATION</scope>
</reference>
<proteinExistence type="predicted"/>